<comment type="caution">
    <text evidence="1">The sequence shown here is derived from an EMBL/GenBank/DDBJ whole genome shotgun (WGS) entry which is preliminary data.</text>
</comment>
<accession>A0A2G1W0A5</accession>
<reference evidence="1 2" key="1">
    <citation type="submission" date="2017-06" db="EMBL/GenBank/DDBJ databases">
        <title>Description of Rhodopirellula bahusiensis sp. nov.</title>
        <authorList>
            <person name="Kizina J."/>
            <person name="Harder J."/>
        </authorList>
    </citation>
    <scope>NUCLEOTIDE SEQUENCE [LARGE SCALE GENOMIC DNA]</scope>
    <source>
        <strain evidence="1 2">SWK21</strain>
    </source>
</reference>
<evidence type="ECO:0000313" key="2">
    <source>
        <dbReference type="Proteomes" id="UP000225740"/>
    </source>
</evidence>
<protein>
    <submittedName>
        <fullName evidence="1">DUF1586 domain-containing protein</fullName>
    </submittedName>
</protein>
<dbReference type="AlphaFoldDB" id="A0A2G1W0A5"/>
<evidence type="ECO:0000313" key="1">
    <source>
        <dbReference type="EMBL" id="PHQ32463.1"/>
    </source>
</evidence>
<gene>
    <name evidence="1" type="ORF">CEE69_25375</name>
</gene>
<name>A0A2G1W0A5_9BACT</name>
<proteinExistence type="predicted"/>
<keyword evidence="2" id="KW-1185">Reference proteome</keyword>
<dbReference type="Proteomes" id="UP000225740">
    <property type="component" value="Unassembled WGS sequence"/>
</dbReference>
<dbReference type="AntiFam" id="ANF00256">
    <property type="entry name" value="Protein of unknown function (DUF1586)"/>
</dbReference>
<dbReference type="OrthoDB" id="288792at2"/>
<organism evidence="1 2">
    <name type="scientific">Rhodopirellula bahusiensis</name>
    <dbReference type="NCBI Taxonomy" id="2014065"/>
    <lineage>
        <taxon>Bacteria</taxon>
        <taxon>Pseudomonadati</taxon>
        <taxon>Planctomycetota</taxon>
        <taxon>Planctomycetia</taxon>
        <taxon>Pirellulales</taxon>
        <taxon>Pirellulaceae</taxon>
        <taxon>Rhodopirellula</taxon>
    </lineage>
</organism>
<sequence length="34" mass="3516">MSRTALAAVGQTPTGANTHRLIVAIRYATKSTTG</sequence>
<dbReference type="EMBL" id="NIZW01000026">
    <property type="protein sequence ID" value="PHQ32463.1"/>
    <property type="molecule type" value="Genomic_DNA"/>
</dbReference>